<dbReference type="CDD" id="cd05195">
    <property type="entry name" value="enoyl_red"/>
    <property type="match status" value="1"/>
</dbReference>
<dbReference type="InterPro" id="IPR036291">
    <property type="entry name" value="NAD(P)-bd_dom_sf"/>
</dbReference>
<dbReference type="Gene3D" id="1.10.1200.10">
    <property type="entry name" value="ACP-like"/>
    <property type="match status" value="1"/>
</dbReference>
<name>S4UF59_9LECA</name>
<dbReference type="InterPro" id="IPR050091">
    <property type="entry name" value="PKS_NRPS_Biosynth_Enz"/>
</dbReference>
<dbReference type="GO" id="GO:0016491">
    <property type="term" value="F:oxidoreductase activity"/>
    <property type="evidence" value="ECO:0007669"/>
    <property type="project" value="InterPro"/>
</dbReference>
<protein>
    <submittedName>
        <fullName evidence="5">Type I polyketide synthase PKS8</fullName>
    </submittedName>
</protein>
<keyword evidence="1" id="KW-0596">Phosphopantetheine</keyword>
<dbReference type="InterPro" id="IPR013968">
    <property type="entry name" value="PKS_KR"/>
</dbReference>
<dbReference type="Gene3D" id="3.90.180.10">
    <property type="entry name" value="Medium-chain alcohol dehydrogenases, catalytic domain"/>
    <property type="match status" value="1"/>
</dbReference>
<dbReference type="Pfam" id="PF08659">
    <property type="entry name" value="KR"/>
    <property type="match status" value="2"/>
</dbReference>
<dbReference type="GO" id="GO:0004312">
    <property type="term" value="F:fatty acid synthase activity"/>
    <property type="evidence" value="ECO:0007669"/>
    <property type="project" value="TreeGrafter"/>
</dbReference>
<dbReference type="GO" id="GO:0006633">
    <property type="term" value="P:fatty acid biosynthetic process"/>
    <property type="evidence" value="ECO:0007669"/>
    <property type="project" value="TreeGrafter"/>
</dbReference>
<dbReference type="InterPro" id="IPR002213">
    <property type="entry name" value="UDP_glucos_trans"/>
</dbReference>
<dbReference type="PANTHER" id="PTHR43775">
    <property type="entry name" value="FATTY ACID SYNTHASE"/>
    <property type="match status" value="1"/>
</dbReference>
<dbReference type="GO" id="GO:0031177">
    <property type="term" value="F:phosphopantetheine binding"/>
    <property type="evidence" value="ECO:0007669"/>
    <property type="project" value="InterPro"/>
</dbReference>
<dbReference type="SUPFAM" id="SSF47336">
    <property type="entry name" value="ACP-like"/>
    <property type="match status" value="1"/>
</dbReference>
<dbReference type="SMART" id="SM00823">
    <property type="entry name" value="PKS_PP"/>
    <property type="match status" value="1"/>
</dbReference>
<organism evidence="5">
    <name type="scientific">Dolichousnea longissima</name>
    <dbReference type="NCBI Taxonomy" id="281306"/>
    <lineage>
        <taxon>Eukaryota</taxon>
        <taxon>Fungi</taxon>
        <taxon>Dikarya</taxon>
        <taxon>Ascomycota</taxon>
        <taxon>Pezizomycotina</taxon>
        <taxon>Lecanoromycetes</taxon>
        <taxon>OSLEUM clade</taxon>
        <taxon>Lecanoromycetidae</taxon>
        <taxon>Lecanorales</taxon>
        <taxon>Lecanorineae</taxon>
        <taxon>Parmeliaceae</taxon>
        <taxon>Dolichousnea</taxon>
    </lineage>
</organism>
<dbReference type="InterPro" id="IPR057326">
    <property type="entry name" value="KR_dom"/>
</dbReference>
<dbReference type="Pfam" id="PF00201">
    <property type="entry name" value="UDPGT"/>
    <property type="match status" value="1"/>
</dbReference>
<dbReference type="InterPro" id="IPR009081">
    <property type="entry name" value="PP-bd_ACP"/>
</dbReference>
<sequence>MRREAGVNSVPKIQKKPDYLLFVNSFFGLEPPKDVPPLIKAVEPILSDTYVLLDNQLESFFMNKQCVAYVAFGTHAGPSSANEALYHGVPMLSMAVYGDQLQNSMRLVAAGVAMSLNKDNFSPVQLCTTIGMILKDNQEEFRRNVRRMQRVAHVASRRKHSAFDAVEEFLYEWGLDTNLIPTIIHPREHGSILVVAKSFRLCICRRRTSASGFGFGLLLGWWLSNEPHRKWGPIMSVPNWSTHLQRTGFTGVDLSFDDYPDSDPNQLNSVIIYTATFDPPKARQLLALVIMTDEKSILQRDLAKQLRSTLKDKNLCEYKIVPLHQMQATSFDQKACIFPPDLETSFLHRIHEERIQKPSKDDLGKLKTYCGLRKAVTREPKARLMPFSKDPERGLKVLIGSPSLLDTLQFDNGPIYDQPLREGQVEFKVKKGETVLIHAAAGGVGQACIQIAQLRGAEVHATVGTVENRSLLEETYGIPRDHILSSRDLTFAPGIKRMTKNRGVDVIVNALSGARLRATWECIAPFGRFVEIGKVDIYSSALLNMEMFKKNVSFEFIDVGCMADNDGPRFERILEAVVGLVREGKLNELNPVQAYPFAKIQEAFRYMQTGAHSGKVVLVPHEDDEVMIVPNRNPTYSFDPNATYVISGGLGGLGLSITQWMASRGTKNLILLSRSGATQDSAKELVEVLYDRLIDMPPIKGCIQGSMVLKDAIFANMSIEDYHIAVRPKVQASWNLHNALPKQLDFFILLSSGSGIVGNRGQANYVVGNTFQDALARHRVSLGLKATALDLGMILSVGFTAEKADVISHLRAAGFAAMREEEFHAMLDELCNPHLEHSSLLKAQVALGFEIPETLRFKGIEDPGWMHDPLFKHLYQIRTVGGSADSAEDSIHHGLLLAAAESHQAAVDIINDAIVGKLCKALMIEVQDVDSSKPLHEHGVDSLVAVELRTWLLKDLGAEVAVFDMMSGSSITSLAGLVAGRSSLVKVIEVED</sequence>
<evidence type="ECO:0000256" key="2">
    <source>
        <dbReference type="ARBA" id="ARBA00022553"/>
    </source>
</evidence>
<dbReference type="InterPro" id="IPR020843">
    <property type="entry name" value="ER"/>
</dbReference>
<evidence type="ECO:0000259" key="4">
    <source>
        <dbReference type="PROSITE" id="PS50075"/>
    </source>
</evidence>
<dbReference type="Gene3D" id="3.40.50.720">
    <property type="entry name" value="NAD(P)-binding Rossmann-like Domain"/>
    <property type="match status" value="2"/>
</dbReference>
<dbReference type="AlphaFoldDB" id="S4UF59"/>
<evidence type="ECO:0000313" key="5">
    <source>
        <dbReference type="EMBL" id="AGI60159.1"/>
    </source>
</evidence>
<proteinExistence type="evidence at transcript level"/>
<keyword evidence="3" id="KW-0808">Transferase</keyword>
<dbReference type="Pfam" id="PF23297">
    <property type="entry name" value="ACP_SdgA_C"/>
    <property type="match status" value="1"/>
</dbReference>
<dbReference type="PROSITE" id="PS50075">
    <property type="entry name" value="CARRIER"/>
    <property type="match status" value="1"/>
</dbReference>
<dbReference type="SMART" id="SM00822">
    <property type="entry name" value="PKS_KR"/>
    <property type="match status" value="1"/>
</dbReference>
<gene>
    <name evidence="5" type="primary">PKS8</name>
</gene>
<dbReference type="PANTHER" id="PTHR43775:SF29">
    <property type="entry name" value="ASPERFURANONE POLYKETIDE SYNTHASE AFOG-RELATED"/>
    <property type="match status" value="1"/>
</dbReference>
<dbReference type="InterPro" id="IPR020806">
    <property type="entry name" value="PKS_PP-bd"/>
</dbReference>
<dbReference type="SMR" id="S4UF59"/>
<evidence type="ECO:0000256" key="1">
    <source>
        <dbReference type="ARBA" id="ARBA00022450"/>
    </source>
</evidence>
<keyword evidence="2" id="KW-0597">Phosphoprotein</keyword>
<dbReference type="SMART" id="SM00829">
    <property type="entry name" value="PKS_ER"/>
    <property type="match status" value="1"/>
</dbReference>
<dbReference type="GO" id="GO:0008194">
    <property type="term" value="F:UDP-glycosyltransferase activity"/>
    <property type="evidence" value="ECO:0007669"/>
    <property type="project" value="InterPro"/>
</dbReference>
<dbReference type="SUPFAM" id="SSF53756">
    <property type="entry name" value="UDP-Glycosyltransferase/glycogen phosphorylase"/>
    <property type="match status" value="1"/>
</dbReference>
<dbReference type="SUPFAM" id="SSF51735">
    <property type="entry name" value="NAD(P)-binding Rossmann-fold domains"/>
    <property type="match status" value="2"/>
</dbReference>
<dbReference type="Gene3D" id="3.40.50.2000">
    <property type="entry name" value="Glycogen Phosphorylase B"/>
    <property type="match status" value="1"/>
</dbReference>
<dbReference type="InterPro" id="IPR036736">
    <property type="entry name" value="ACP-like_sf"/>
</dbReference>
<evidence type="ECO:0000256" key="3">
    <source>
        <dbReference type="ARBA" id="ARBA00022679"/>
    </source>
</evidence>
<dbReference type="Pfam" id="PF13602">
    <property type="entry name" value="ADH_zinc_N_2"/>
    <property type="match status" value="1"/>
</dbReference>
<reference evidence="5" key="1">
    <citation type="submission" date="2012-06" db="EMBL/GenBank/DDBJ databases">
        <title>Diversity of type I polyketide synthase genes in lichen forming fungi Usnea longissima.</title>
        <authorList>
            <person name="Wang Y."/>
            <person name="Hur S.J."/>
        </authorList>
    </citation>
    <scope>NUCLEOTIDE SEQUENCE</scope>
</reference>
<feature type="domain" description="Carrier" evidence="4">
    <location>
        <begin position="905"/>
        <end position="982"/>
    </location>
</feature>
<accession>S4UF59</accession>
<dbReference type="EMBL" id="JX232189">
    <property type="protein sequence ID" value="AGI60159.1"/>
    <property type="molecule type" value="mRNA"/>
</dbReference>
<dbReference type="GO" id="GO:0044550">
    <property type="term" value="P:secondary metabolite biosynthetic process"/>
    <property type="evidence" value="ECO:0007669"/>
    <property type="project" value="TreeGrafter"/>
</dbReference>